<dbReference type="Pfam" id="PF13468">
    <property type="entry name" value="Glyoxalase_3"/>
    <property type="match status" value="1"/>
</dbReference>
<evidence type="ECO:0000313" key="2">
    <source>
        <dbReference type="EMBL" id="TCP26379.1"/>
    </source>
</evidence>
<dbReference type="RefSeq" id="WP_132600325.1">
    <property type="nucleotide sequence ID" value="NZ_NRRP01000008.1"/>
</dbReference>
<gene>
    <name evidence="2" type="ORF">EV656_102344</name>
</gene>
<keyword evidence="3" id="KW-1185">Reference proteome</keyword>
<dbReference type="Proteomes" id="UP000295733">
    <property type="component" value="Unassembled WGS sequence"/>
</dbReference>
<accession>A0A4R2NW49</accession>
<dbReference type="OrthoDB" id="8451710at2"/>
<comment type="caution">
    <text evidence="2">The sequence shown here is derived from an EMBL/GenBank/DDBJ whole genome shotgun (WGS) entry which is preliminary data.</text>
</comment>
<dbReference type="EMBL" id="SLXL01000002">
    <property type="protein sequence ID" value="TCP26379.1"/>
    <property type="molecule type" value="Genomic_DNA"/>
</dbReference>
<protein>
    <submittedName>
        <fullName evidence="2">Glyoxalase-like protein</fullName>
    </submittedName>
</protein>
<evidence type="ECO:0000259" key="1">
    <source>
        <dbReference type="Pfam" id="PF13468"/>
    </source>
</evidence>
<organism evidence="2 3">
    <name type="scientific">Rhodovulum adriaticum</name>
    <name type="common">Rhodopseudomonas adriatica</name>
    <dbReference type="NCBI Taxonomy" id="35804"/>
    <lineage>
        <taxon>Bacteria</taxon>
        <taxon>Pseudomonadati</taxon>
        <taxon>Pseudomonadota</taxon>
        <taxon>Alphaproteobacteria</taxon>
        <taxon>Rhodobacterales</taxon>
        <taxon>Paracoccaceae</taxon>
        <taxon>Rhodovulum</taxon>
    </lineage>
</organism>
<proteinExistence type="predicted"/>
<feature type="domain" description="Glyoxalase-like" evidence="1">
    <location>
        <begin position="4"/>
        <end position="173"/>
    </location>
</feature>
<sequence>MLTLDHLAVSAATLEDGVAMVEDRLGVRLAPGGQHPAMGTHNRLMALAPGLYLEVIAIDPDAAPPGRPRWFDLDRFAGPPRLTNWIARCDDLSAALADAPAGCGQPMSLARADLRWQMAVPADGRLPFDGLFPALMAWQGTLHPAALLPETGCRLVGLELYHPQAEALRAALQGRLNDPLVAVHPGDRPELRALIDTPAGRRVLE</sequence>
<dbReference type="AlphaFoldDB" id="A0A4R2NW49"/>
<name>A0A4R2NW49_RHOAD</name>
<evidence type="ECO:0000313" key="3">
    <source>
        <dbReference type="Proteomes" id="UP000295733"/>
    </source>
</evidence>
<dbReference type="InterPro" id="IPR025870">
    <property type="entry name" value="Glyoxalase-like_dom"/>
</dbReference>
<dbReference type="Gene3D" id="3.10.180.10">
    <property type="entry name" value="2,3-Dihydroxybiphenyl 1,2-Dioxygenase, domain 1"/>
    <property type="match status" value="1"/>
</dbReference>
<reference evidence="2 3" key="1">
    <citation type="submission" date="2019-03" db="EMBL/GenBank/DDBJ databases">
        <title>Genomic Encyclopedia of Type Strains, Phase IV (KMG-IV): sequencing the most valuable type-strain genomes for metagenomic binning, comparative biology and taxonomic classification.</title>
        <authorList>
            <person name="Goeker M."/>
        </authorList>
    </citation>
    <scope>NUCLEOTIDE SEQUENCE [LARGE SCALE GENOMIC DNA]</scope>
    <source>
        <strain evidence="2 3">DSM 2781</strain>
    </source>
</reference>
<dbReference type="InterPro" id="IPR029068">
    <property type="entry name" value="Glyas_Bleomycin-R_OHBP_Dase"/>
</dbReference>